<organism evidence="2 3">
    <name type="scientific">Phytophthora sojae (strain P6497)</name>
    <name type="common">Soybean stem and root rot agent</name>
    <name type="synonym">Phytophthora megasperma f. sp. glycines</name>
    <dbReference type="NCBI Taxonomy" id="1094619"/>
    <lineage>
        <taxon>Eukaryota</taxon>
        <taxon>Sar</taxon>
        <taxon>Stramenopiles</taxon>
        <taxon>Oomycota</taxon>
        <taxon>Peronosporomycetes</taxon>
        <taxon>Peronosporales</taxon>
        <taxon>Peronosporaceae</taxon>
        <taxon>Phytophthora</taxon>
    </lineage>
</organism>
<feature type="transmembrane region" description="Helical" evidence="1">
    <location>
        <begin position="286"/>
        <end position="304"/>
    </location>
</feature>
<proteinExistence type="predicted"/>
<feature type="transmembrane region" description="Helical" evidence="1">
    <location>
        <begin position="363"/>
        <end position="383"/>
    </location>
</feature>
<feature type="transmembrane region" description="Helical" evidence="1">
    <location>
        <begin position="198"/>
        <end position="217"/>
    </location>
</feature>
<feature type="transmembrane region" description="Helical" evidence="1">
    <location>
        <begin position="223"/>
        <end position="246"/>
    </location>
</feature>
<dbReference type="RefSeq" id="XP_009532834.1">
    <property type="nucleotide sequence ID" value="XM_009534539.1"/>
</dbReference>
<dbReference type="EMBL" id="JH159157">
    <property type="protein sequence ID" value="EGZ12501.1"/>
    <property type="molecule type" value="Genomic_DNA"/>
</dbReference>
<name>G4ZX31_PHYSP</name>
<evidence type="ECO:0000313" key="3">
    <source>
        <dbReference type="Proteomes" id="UP000002640"/>
    </source>
</evidence>
<accession>G4ZX31</accession>
<evidence type="ECO:0000256" key="1">
    <source>
        <dbReference type="SAM" id="Phobius"/>
    </source>
</evidence>
<feature type="transmembrane region" description="Helical" evidence="1">
    <location>
        <begin position="116"/>
        <end position="133"/>
    </location>
</feature>
<feature type="transmembrane region" description="Helical" evidence="1">
    <location>
        <begin position="258"/>
        <end position="280"/>
    </location>
</feature>
<keyword evidence="1" id="KW-1133">Transmembrane helix</keyword>
<dbReference type="GeneID" id="20659839"/>
<sequence length="420" mass="47760">GMIITLAHMRTEYMKILASTFDFRFLQAANTLWAVTFCIVLNDLRMIVVLSCWVNFTCWLLQETYLRKSYFIVGAALGEWLFFVALLPYLSLELVDDVHHCNLFTASGHKISTKDVLANVIGAMAMLFLRNLYRRCRSLNRRSGSHVDTATLVAALNQRPKLPPLQMRLTTESIRFDPRRTLWPRIGTLRPLATWKIAAIYSSGAIGALFAVLSLFLSRINGTWGVIAVVGLVSSLLFSGIFACCCQCQLLKRIVLSFHFIFLATQTLATGFCIADVFSWEWAPSCGVASLLLLVFTILTVDALTPSMKRRLQFKFWMPVAGIILFFLVEVVLLVDVLVVGYWDLQDRVFLELDLIGRQAQFRVVPFFLSRIVTIFVWSARYVNIALTRHNDNVLILLRGEVEFDYEGWKRQSRLGTGNK</sequence>
<reference evidence="2 3" key="1">
    <citation type="journal article" date="2006" name="Science">
        <title>Phytophthora genome sequences uncover evolutionary origins and mechanisms of pathogenesis.</title>
        <authorList>
            <person name="Tyler B.M."/>
            <person name="Tripathy S."/>
            <person name="Zhang X."/>
            <person name="Dehal P."/>
            <person name="Jiang R.H."/>
            <person name="Aerts A."/>
            <person name="Arredondo F.D."/>
            <person name="Baxter L."/>
            <person name="Bensasson D."/>
            <person name="Beynon J.L."/>
            <person name="Chapman J."/>
            <person name="Damasceno C.M."/>
            <person name="Dorrance A.E."/>
            <person name="Dou D."/>
            <person name="Dickerman A.W."/>
            <person name="Dubchak I.L."/>
            <person name="Garbelotto M."/>
            <person name="Gijzen M."/>
            <person name="Gordon S.G."/>
            <person name="Govers F."/>
            <person name="Grunwald N.J."/>
            <person name="Huang W."/>
            <person name="Ivors K.L."/>
            <person name="Jones R.W."/>
            <person name="Kamoun S."/>
            <person name="Krampis K."/>
            <person name="Lamour K.H."/>
            <person name="Lee M.K."/>
            <person name="McDonald W.H."/>
            <person name="Medina M."/>
            <person name="Meijer H.J."/>
            <person name="Nordberg E.K."/>
            <person name="Maclean D.J."/>
            <person name="Ospina-Giraldo M.D."/>
            <person name="Morris P.F."/>
            <person name="Phuntumart V."/>
            <person name="Putnam N.H."/>
            <person name="Rash S."/>
            <person name="Rose J.K."/>
            <person name="Sakihama Y."/>
            <person name="Salamov A.A."/>
            <person name="Savidor A."/>
            <person name="Scheuring C.F."/>
            <person name="Smith B.M."/>
            <person name="Sobral B.W."/>
            <person name="Terry A."/>
            <person name="Torto-Alalibo T.A."/>
            <person name="Win J."/>
            <person name="Xu Z."/>
            <person name="Zhang H."/>
            <person name="Grigoriev I.V."/>
            <person name="Rokhsar D.S."/>
            <person name="Boore J.L."/>
        </authorList>
    </citation>
    <scope>NUCLEOTIDE SEQUENCE [LARGE SCALE GENOMIC DNA]</scope>
    <source>
        <strain evidence="2 3">P6497</strain>
    </source>
</reference>
<dbReference type="AlphaFoldDB" id="G4ZX31"/>
<keyword evidence="1" id="KW-0472">Membrane</keyword>
<evidence type="ECO:0000313" key="2">
    <source>
        <dbReference type="EMBL" id="EGZ12501.1"/>
    </source>
</evidence>
<protein>
    <submittedName>
        <fullName evidence="2">Uncharacterized protein</fullName>
    </submittedName>
</protein>
<dbReference type="Proteomes" id="UP000002640">
    <property type="component" value="Unassembled WGS sequence"/>
</dbReference>
<feature type="transmembrane region" description="Helical" evidence="1">
    <location>
        <begin position="316"/>
        <end position="343"/>
    </location>
</feature>
<feature type="non-terminal residue" evidence="2">
    <location>
        <position position="1"/>
    </location>
</feature>
<gene>
    <name evidence="2" type="ORF">PHYSODRAFT_516701</name>
</gene>
<dbReference type="OMA" id="SRINGTW"/>
<keyword evidence="3" id="KW-1185">Reference proteome</keyword>
<keyword evidence="1" id="KW-0812">Transmembrane</keyword>
<dbReference type="KEGG" id="psoj:PHYSODRAFT_516701"/>
<feature type="transmembrane region" description="Helical" evidence="1">
    <location>
        <begin position="70"/>
        <end position="90"/>
    </location>
</feature>
<dbReference type="InParanoid" id="G4ZX31"/>